<dbReference type="Pfam" id="PF04264">
    <property type="entry name" value="YceI"/>
    <property type="match status" value="1"/>
</dbReference>
<comment type="caution">
    <text evidence="3">The sequence shown here is derived from an EMBL/GenBank/DDBJ whole genome shotgun (WGS) entry which is preliminary data.</text>
</comment>
<reference evidence="3 4" key="1">
    <citation type="submission" date="2023-12" db="EMBL/GenBank/DDBJ databases">
        <title>Novel species of the genus Arcicella isolated from rivers.</title>
        <authorList>
            <person name="Lu H."/>
        </authorList>
    </citation>
    <scope>NUCLEOTIDE SEQUENCE [LARGE SCALE GENOMIC DNA]</scope>
    <source>
        <strain evidence="3 4">DC25W</strain>
    </source>
</reference>
<dbReference type="SMART" id="SM00867">
    <property type="entry name" value="YceI"/>
    <property type="match status" value="1"/>
</dbReference>
<dbReference type="Gene3D" id="2.40.128.110">
    <property type="entry name" value="Lipid/polyisoprenoid-binding, YceI-like"/>
    <property type="match status" value="1"/>
</dbReference>
<dbReference type="PANTHER" id="PTHR34406:SF1">
    <property type="entry name" value="PROTEIN YCEI"/>
    <property type="match status" value="1"/>
</dbReference>
<dbReference type="PANTHER" id="PTHR34406">
    <property type="entry name" value="PROTEIN YCEI"/>
    <property type="match status" value="1"/>
</dbReference>
<feature type="domain" description="Lipid/polyisoprenoid-binding YceI-like" evidence="2">
    <location>
        <begin position="30"/>
        <end position="200"/>
    </location>
</feature>
<evidence type="ECO:0000313" key="3">
    <source>
        <dbReference type="EMBL" id="MEA5427769.1"/>
    </source>
</evidence>
<dbReference type="InterPro" id="IPR036761">
    <property type="entry name" value="TTHA0802/YceI-like_sf"/>
</dbReference>
<dbReference type="Proteomes" id="UP001302222">
    <property type="component" value="Unassembled WGS sequence"/>
</dbReference>
<organism evidence="3 4">
    <name type="scientific">Arcicella lustrica</name>
    <dbReference type="NCBI Taxonomy" id="2984196"/>
    <lineage>
        <taxon>Bacteria</taxon>
        <taxon>Pseudomonadati</taxon>
        <taxon>Bacteroidota</taxon>
        <taxon>Cytophagia</taxon>
        <taxon>Cytophagales</taxon>
        <taxon>Flectobacillaceae</taxon>
        <taxon>Arcicella</taxon>
    </lineage>
</organism>
<gene>
    <name evidence="3" type="ORF">VB798_14355</name>
</gene>
<evidence type="ECO:0000256" key="1">
    <source>
        <dbReference type="SAM" id="SignalP"/>
    </source>
</evidence>
<dbReference type="EMBL" id="JAYGIM010000010">
    <property type="protein sequence ID" value="MEA5427769.1"/>
    <property type="molecule type" value="Genomic_DNA"/>
</dbReference>
<evidence type="ECO:0000259" key="2">
    <source>
        <dbReference type="SMART" id="SM00867"/>
    </source>
</evidence>
<keyword evidence="1" id="KW-0732">Signal</keyword>
<proteinExistence type="predicted"/>
<feature type="chain" id="PRO_5045490456" evidence="1">
    <location>
        <begin position="21"/>
        <end position="211"/>
    </location>
</feature>
<dbReference type="InterPro" id="IPR007372">
    <property type="entry name" value="Lipid/polyisoprenoid-bd_YceI"/>
</dbReference>
<sequence length="211" mass="22799">MKKITLILTSVLALAIGAKANDKNKGNDTVYTVDSQSSKLVWTGKKVTGEHTGNISLSTGSLVTANNKLKSGTFEIDLTSLTVTDLTDKDYNAKLVGHLKADDFFSVEKFPKAKFVTTSVVPKGGENYEISGKLTIKGITNEVKFPATVKVEKNKTTAQAKILVDRTKYDIKFRSKNFFENLGDKAIDNDFELAVNLVAQTGTAAAKATGK</sequence>
<accession>A0ABU5SKL1</accession>
<protein>
    <submittedName>
        <fullName evidence="3">YceI family protein</fullName>
    </submittedName>
</protein>
<name>A0ABU5SKL1_9BACT</name>
<feature type="signal peptide" evidence="1">
    <location>
        <begin position="1"/>
        <end position="20"/>
    </location>
</feature>
<keyword evidence="4" id="KW-1185">Reference proteome</keyword>
<dbReference type="RefSeq" id="WP_323259477.1">
    <property type="nucleotide sequence ID" value="NZ_JAYGIM010000010.1"/>
</dbReference>
<dbReference type="SUPFAM" id="SSF101874">
    <property type="entry name" value="YceI-like"/>
    <property type="match status" value="1"/>
</dbReference>
<evidence type="ECO:0000313" key="4">
    <source>
        <dbReference type="Proteomes" id="UP001302222"/>
    </source>
</evidence>